<gene>
    <name evidence="3" type="ORF">HOP40_10150</name>
</gene>
<protein>
    <submittedName>
        <fullName evidence="3">Helix-turn-helix transcriptional regulator</fullName>
    </submittedName>
</protein>
<evidence type="ECO:0000313" key="4">
    <source>
        <dbReference type="Proteomes" id="UP000505377"/>
    </source>
</evidence>
<dbReference type="InterPro" id="IPR010982">
    <property type="entry name" value="Lambda_DNA-bd_dom_sf"/>
</dbReference>
<dbReference type="SUPFAM" id="SSF51182">
    <property type="entry name" value="RmlC-like cupins"/>
    <property type="match status" value="1"/>
</dbReference>
<proteinExistence type="predicted"/>
<keyword evidence="4" id="KW-1185">Reference proteome</keyword>
<dbReference type="AlphaFoldDB" id="A0A6M6JIA2"/>
<feature type="domain" description="HTH cro/C1-type" evidence="2">
    <location>
        <begin position="29"/>
        <end position="83"/>
    </location>
</feature>
<dbReference type="InterPro" id="IPR011051">
    <property type="entry name" value="RmlC_Cupin_sf"/>
</dbReference>
<accession>A0A6M6JIA2</accession>
<dbReference type="InterPro" id="IPR014710">
    <property type="entry name" value="RmlC-like_jellyroll"/>
</dbReference>
<evidence type="ECO:0000256" key="1">
    <source>
        <dbReference type="ARBA" id="ARBA00023125"/>
    </source>
</evidence>
<dbReference type="InterPro" id="IPR001387">
    <property type="entry name" value="Cro/C1-type_HTH"/>
</dbReference>
<dbReference type="Pfam" id="PF01381">
    <property type="entry name" value="HTH_3"/>
    <property type="match status" value="1"/>
</dbReference>
<dbReference type="GO" id="GO:0003700">
    <property type="term" value="F:DNA-binding transcription factor activity"/>
    <property type="evidence" value="ECO:0007669"/>
    <property type="project" value="TreeGrafter"/>
</dbReference>
<keyword evidence="1" id="KW-0238">DNA-binding</keyword>
<dbReference type="KEGG" id="pbro:HOP40_10150"/>
<evidence type="ECO:0000313" key="3">
    <source>
        <dbReference type="EMBL" id="QJY46121.1"/>
    </source>
</evidence>
<name>A0A6M6JIA2_9PSEU</name>
<dbReference type="Gene3D" id="1.10.260.40">
    <property type="entry name" value="lambda repressor-like DNA-binding domains"/>
    <property type="match status" value="1"/>
</dbReference>
<sequence>MPSDPLAAVAVPEAPSAWEDVVGSIGPKVRALRLERGMTLQQLARAAEVSTASVHKVERGDMVPTITTLLKIAGALGAPIRHFVEDDDTAPTAVLTRFADGIAAGPVTITGSPDRFRARGTVARLEPGEQRPGLRRAGETLLIVLEGRLDVEVAADRYEVAAGEALHFPSGLEHRCGNSSDAPVEVVAVDVPES</sequence>
<dbReference type="GO" id="GO:0005829">
    <property type="term" value="C:cytosol"/>
    <property type="evidence" value="ECO:0007669"/>
    <property type="project" value="TreeGrafter"/>
</dbReference>
<evidence type="ECO:0000259" key="2">
    <source>
        <dbReference type="PROSITE" id="PS50943"/>
    </source>
</evidence>
<dbReference type="Proteomes" id="UP000505377">
    <property type="component" value="Chromosome"/>
</dbReference>
<reference evidence="3 4" key="1">
    <citation type="submission" date="2020-05" db="EMBL/GenBank/DDBJ databases">
        <authorList>
            <person name="Mo P."/>
        </authorList>
    </citation>
    <scope>NUCLEOTIDE SEQUENCE [LARGE SCALE GENOMIC DNA]</scope>
    <source>
        <strain evidence="3 4">Gen01</strain>
    </source>
</reference>
<dbReference type="PANTHER" id="PTHR46797:SF1">
    <property type="entry name" value="METHYLPHOSPHONATE SYNTHASE"/>
    <property type="match status" value="1"/>
</dbReference>
<organism evidence="3 4">
    <name type="scientific">Pseudonocardia broussonetiae</name>
    <dbReference type="NCBI Taxonomy" id="2736640"/>
    <lineage>
        <taxon>Bacteria</taxon>
        <taxon>Bacillati</taxon>
        <taxon>Actinomycetota</taxon>
        <taxon>Actinomycetes</taxon>
        <taxon>Pseudonocardiales</taxon>
        <taxon>Pseudonocardiaceae</taxon>
        <taxon>Pseudonocardia</taxon>
    </lineage>
</organism>
<dbReference type="InterPro" id="IPR013096">
    <property type="entry name" value="Cupin_2"/>
</dbReference>
<dbReference type="RefSeq" id="WP_172157041.1">
    <property type="nucleotide sequence ID" value="NZ_CP053564.1"/>
</dbReference>
<dbReference type="EMBL" id="CP053564">
    <property type="protein sequence ID" value="QJY46121.1"/>
    <property type="molecule type" value="Genomic_DNA"/>
</dbReference>
<dbReference type="GO" id="GO:0003677">
    <property type="term" value="F:DNA binding"/>
    <property type="evidence" value="ECO:0007669"/>
    <property type="project" value="UniProtKB-KW"/>
</dbReference>
<dbReference type="InterPro" id="IPR050807">
    <property type="entry name" value="TransReg_Diox_bact_type"/>
</dbReference>
<dbReference type="CDD" id="cd00093">
    <property type="entry name" value="HTH_XRE"/>
    <property type="match status" value="1"/>
</dbReference>
<dbReference type="Pfam" id="PF07883">
    <property type="entry name" value="Cupin_2"/>
    <property type="match status" value="1"/>
</dbReference>
<dbReference type="CDD" id="cd02209">
    <property type="entry name" value="cupin_XRE_C"/>
    <property type="match status" value="1"/>
</dbReference>
<dbReference type="SMART" id="SM00530">
    <property type="entry name" value="HTH_XRE"/>
    <property type="match status" value="1"/>
</dbReference>
<dbReference type="PROSITE" id="PS50943">
    <property type="entry name" value="HTH_CROC1"/>
    <property type="match status" value="1"/>
</dbReference>
<dbReference type="PANTHER" id="PTHR46797">
    <property type="entry name" value="HTH-TYPE TRANSCRIPTIONAL REGULATOR"/>
    <property type="match status" value="1"/>
</dbReference>
<dbReference type="Gene3D" id="2.60.120.10">
    <property type="entry name" value="Jelly Rolls"/>
    <property type="match status" value="1"/>
</dbReference>
<dbReference type="SUPFAM" id="SSF47413">
    <property type="entry name" value="lambda repressor-like DNA-binding domains"/>
    <property type="match status" value="1"/>
</dbReference>